<evidence type="ECO:0000256" key="1">
    <source>
        <dbReference type="SAM" id="MobiDB-lite"/>
    </source>
</evidence>
<reference evidence="2 3" key="1">
    <citation type="submission" date="2024-06" db="EMBL/GenBank/DDBJ databases">
        <authorList>
            <person name="Pan Q."/>
            <person name="Wen M."/>
            <person name="Jouanno E."/>
            <person name="Zahm M."/>
            <person name="Klopp C."/>
            <person name="Cabau C."/>
            <person name="Louis A."/>
            <person name="Berthelot C."/>
            <person name="Parey E."/>
            <person name="Roest Crollius H."/>
            <person name="Montfort J."/>
            <person name="Robinson-Rechavi M."/>
            <person name="Bouchez O."/>
            <person name="Lampietro C."/>
            <person name="Lopez Roques C."/>
            <person name="Donnadieu C."/>
            <person name="Postlethwait J."/>
            <person name="Bobe J."/>
            <person name="Verreycken H."/>
            <person name="Guiguen Y."/>
        </authorList>
    </citation>
    <scope>NUCLEOTIDE SEQUENCE [LARGE SCALE GENOMIC DNA]</scope>
    <source>
        <strain evidence="2">Up_M1</strain>
        <tissue evidence="2">Testis</tissue>
    </source>
</reference>
<sequence length="1313" mass="145046">MDEETLVPREEDDNDLQNEKDIDEEEPEDKKAKGKMQSSGKKTARQGLLKDAGNKDCYPVLISFLRSLSDEQWQVIYKGQRNPITKEQLATLCKIIVTFIAQTTLKILLPALGRILGVSGFDDQDVQYQAKEIHTVGRGAQNLGPPTPSTKSSQTPVKGDLGLPVDSIIRCVQEQLAHHTILASCPPDLKVGLIKDVIEQLSNSRSISGHSSPIASAAQASEQMVNMVQHFLDSYTIKEDQSSTSELHVESCLPHATHEVMTVISDLVDYLEREDPELAKVLREVAVKVEMMASGNDLAVEHLDAKEPPIPEDLNMSSTSCEAMTQILAILSSKKFKTKVSTAVSEFLMRIFSNDDFGLVQTLHSFGVPLNLINVSSPSDRILHSVVTGLIKNYVDSEASKIIDVFVEDVKDIVQQAELNQSTSTQKDPLIGQFSRKWNTLYAARRLSKRLQTKLKTMFLRMGRTAVHGKEHLEKADTSNLFTEHTYPCDLPVSNLSVPSPSRCQSHLAESKSSSVSGGHKSTRLVEVIPPDPPENSKSEVILPKGNLTGLGSPHKCKSENSQPLQVICDSKLLPCTKEILSQIVTNYRSEVADLECISSAKKSSHKSIEICDFFDGVMSYLEDIPVSSHLYLEEFKDSPDSVIEKLSREDFQLKATNKVRQILVKLVRSCSGKVSSSQTDSQDTDKTAYEIADTMKSLFPHTRSTTVGQAESMLQQSDEKILEYNEVAQEIPENKIWTTAKNMYCNVRTKVHECFARQKQTKATRAQAKNTLSNILVSIQKELSELDQMEAGKTSQIQNMIVKILEDVCDEEMVWKKTQKPPSLSFSSGKSQISDCEFSLPGTPFLTELPESTVQPIISFSVLDMDQSIKPETLVCDARKSMLKIVNTILKEVYPDRQWQVTSYPDLKAAVARLEELIAQGKLVSCDLTQKVNLIISESNLSSLVLTVEGGKSESDTVPIRQKTNDNNVGMPTTSELVQLFAEESVKCLLLPSLVPSLATTSVAQGARVKASMSSTSAYSDTISQITEVMVNQVIDSVVSAAQSRGSSPTRTVTDLDSLLNGRCIGVAQSTAIDQMSASLRPTSASDKLGSGNDFASLISMLVMRTLSEIQTQTDLYPADITSTAEDLIPKVIGAFCACSYHSESQAYPDNLRMDKVFRAVYKHLLEEYGSEAILQMAMSKQDSTFNRIFIKSFSKELHHVCNNASRAASRKSLEGTQPEGLFPAISAAATRGMLSFIQRLVRIKLNLKKDSRKYSTNFKTKDQTTVEDIMWPHAAMSAHAEELPSSYEKKKPCTCPILTMFCDICGCISRP</sequence>
<evidence type="ECO:0000313" key="3">
    <source>
        <dbReference type="Proteomes" id="UP001557470"/>
    </source>
</evidence>
<protein>
    <submittedName>
        <fullName evidence="2">Uncharacterized protein</fullName>
    </submittedName>
</protein>
<gene>
    <name evidence="2" type="ORF">UPYG_G00202090</name>
</gene>
<feature type="compositionally biased region" description="Low complexity" evidence="1">
    <location>
        <begin position="511"/>
        <end position="520"/>
    </location>
</feature>
<comment type="caution">
    <text evidence="2">The sequence shown here is derived from an EMBL/GenBank/DDBJ whole genome shotgun (WGS) entry which is preliminary data.</text>
</comment>
<feature type="region of interest" description="Disordered" evidence="1">
    <location>
        <begin position="138"/>
        <end position="157"/>
    </location>
</feature>
<keyword evidence="3" id="KW-1185">Reference proteome</keyword>
<dbReference type="Proteomes" id="UP001557470">
    <property type="component" value="Unassembled WGS sequence"/>
</dbReference>
<proteinExistence type="predicted"/>
<feature type="region of interest" description="Disordered" evidence="1">
    <location>
        <begin position="509"/>
        <end position="539"/>
    </location>
</feature>
<feature type="compositionally biased region" description="Acidic residues" evidence="1">
    <location>
        <begin position="1"/>
        <end position="27"/>
    </location>
</feature>
<dbReference type="EMBL" id="JAGEUA010000006">
    <property type="protein sequence ID" value="KAL0973335.1"/>
    <property type="molecule type" value="Genomic_DNA"/>
</dbReference>
<feature type="region of interest" description="Disordered" evidence="1">
    <location>
        <begin position="1"/>
        <end position="48"/>
    </location>
</feature>
<organism evidence="2 3">
    <name type="scientific">Umbra pygmaea</name>
    <name type="common">Eastern mudminnow</name>
    <dbReference type="NCBI Taxonomy" id="75934"/>
    <lineage>
        <taxon>Eukaryota</taxon>
        <taxon>Metazoa</taxon>
        <taxon>Chordata</taxon>
        <taxon>Craniata</taxon>
        <taxon>Vertebrata</taxon>
        <taxon>Euteleostomi</taxon>
        <taxon>Actinopterygii</taxon>
        <taxon>Neopterygii</taxon>
        <taxon>Teleostei</taxon>
        <taxon>Protacanthopterygii</taxon>
        <taxon>Esociformes</taxon>
        <taxon>Umbridae</taxon>
        <taxon>Umbra</taxon>
    </lineage>
</organism>
<accession>A0ABD0WNR0</accession>
<name>A0ABD0WNR0_UMBPY</name>
<evidence type="ECO:0000313" key="2">
    <source>
        <dbReference type="EMBL" id="KAL0973335.1"/>
    </source>
</evidence>